<dbReference type="InterPro" id="IPR050210">
    <property type="entry name" value="tRNA_Adenine-N(6)_MTase"/>
</dbReference>
<evidence type="ECO:0000313" key="9">
    <source>
        <dbReference type="Proteomes" id="UP000812961"/>
    </source>
</evidence>
<dbReference type="SUPFAM" id="SSF53335">
    <property type="entry name" value="S-adenosyl-L-methionine-dependent methyltransferases"/>
    <property type="match status" value="1"/>
</dbReference>
<evidence type="ECO:0000256" key="6">
    <source>
        <dbReference type="HAMAP-Rule" id="MF_01872"/>
    </source>
</evidence>
<dbReference type="GO" id="GO:0008168">
    <property type="term" value="F:methyltransferase activity"/>
    <property type="evidence" value="ECO:0007669"/>
    <property type="project" value="UniProtKB-KW"/>
</dbReference>
<accession>A0ABS7GMH7</accession>
<proteinExistence type="inferred from homology"/>
<keyword evidence="9" id="KW-1185">Reference proteome</keyword>
<evidence type="ECO:0000256" key="5">
    <source>
        <dbReference type="ARBA" id="ARBA00022694"/>
    </source>
</evidence>
<comment type="catalytic activity">
    <reaction evidence="6">
        <text>adenosine(37) in tRNA1(Val) + S-adenosyl-L-methionine = N(6)-methyladenosine(37) in tRNA1(Val) + S-adenosyl-L-homocysteine + H(+)</text>
        <dbReference type="Rhea" id="RHEA:43160"/>
        <dbReference type="Rhea" id="RHEA-COMP:10369"/>
        <dbReference type="Rhea" id="RHEA-COMP:10370"/>
        <dbReference type="ChEBI" id="CHEBI:15378"/>
        <dbReference type="ChEBI" id="CHEBI:57856"/>
        <dbReference type="ChEBI" id="CHEBI:59789"/>
        <dbReference type="ChEBI" id="CHEBI:74411"/>
        <dbReference type="ChEBI" id="CHEBI:74449"/>
        <dbReference type="EC" id="2.1.1.223"/>
    </reaction>
</comment>
<dbReference type="Gene3D" id="3.40.50.150">
    <property type="entry name" value="Vaccinia Virus protein VP39"/>
    <property type="match status" value="1"/>
</dbReference>
<dbReference type="InterPro" id="IPR002052">
    <property type="entry name" value="DNA_methylase_N6_adenine_CS"/>
</dbReference>
<dbReference type="EMBL" id="JAICCF010000005">
    <property type="protein sequence ID" value="MBW8687853.1"/>
    <property type="molecule type" value="Genomic_DNA"/>
</dbReference>
<keyword evidence="2 6" id="KW-0489">Methyltransferase</keyword>
<dbReference type="Proteomes" id="UP000812961">
    <property type="component" value="Unassembled WGS sequence"/>
</dbReference>
<gene>
    <name evidence="8" type="ORF">K1Y79_26170</name>
</gene>
<dbReference type="Pfam" id="PF05175">
    <property type="entry name" value="MTS"/>
    <property type="match status" value="1"/>
</dbReference>
<comment type="caution">
    <text evidence="8">The sequence shown here is derived from an EMBL/GenBank/DDBJ whole genome shotgun (WGS) entry which is preliminary data.</text>
</comment>
<reference evidence="8 9" key="1">
    <citation type="submission" date="2021-08" db="EMBL/GenBank/DDBJ databases">
        <title>The genome sequence of Chitinophaga sp. B61.</title>
        <authorList>
            <person name="Zhang X."/>
        </authorList>
    </citation>
    <scope>NUCLEOTIDE SEQUENCE [LARGE SCALE GENOMIC DNA]</scope>
    <source>
        <strain evidence="8 9">B61</strain>
    </source>
</reference>
<evidence type="ECO:0000313" key="8">
    <source>
        <dbReference type="EMBL" id="MBW8687853.1"/>
    </source>
</evidence>
<dbReference type="PANTHER" id="PTHR47739:SF1">
    <property type="entry name" value="TRNA1(VAL) (ADENINE(37)-N6)-METHYLTRANSFERASE"/>
    <property type="match status" value="1"/>
</dbReference>
<dbReference type="InterPro" id="IPR020596">
    <property type="entry name" value="rRNA_Ade_Mease_Trfase_CS"/>
</dbReference>
<dbReference type="InterPro" id="IPR022882">
    <property type="entry name" value="tRNA_adenine-N6_MeTrfase"/>
</dbReference>
<dbReference type="HAMAP" id="MF_01872">
    <property type="entry name" value="tRNA_methyltr_YfiC"/>
    <property type="match status" value="1"/>
</dbReference>
<dbReference type="EC" id="2.1.1.223" evidence="6"/>
<organism evidence="8 9">
    <name type="scientific">Chitinophaga rhizophila</name>
    <dbReference type="NCBI Taxonomy" id="2866212"/>
    <lineage>
        <taxon>Bacteria</taxon>
        <taxon>Pseudomonadati</taxon>
        <taxon>Bacteroidota</taxon>
        <taxon>Chitinophagia</taxon>
        <taxon>Chitinophagales</taxon>
        <taxon>Chitinophagaceae</taxon>
        <taxon>Chitinophaga</taxon>
    </lineage>
</organism>
<dbReference type="InterPro" id="IPR029063">
    <property type="entry name" value="SAM-dependent_MTases_sf"/>
</dbReference>
<keyword evidence="5 6" id="KW-0819">tRNA processing</keyword>
<evidence type="ECO:0000259" key="7">
    <source>
        <dbReference type="Pfam" id="PF05175"/>
    </source>
</evidence>
<dbReference type="CDD" id="cd02440">
    <property type="entry name" value="AdoMet_MTases"/>
    <property type="match status" value="1"/>
</dbReference>
<keyword evidence="3 6" id="KW-0808">Transferase</keyword>
<dbReference type="PANTHER" id="PTHR47739">
    <property type="entry name" value="TRNA1(VAL) (ADENINE(37)-N6)-METHYLTRANSFERASE"/>
    <property type="match status" value="1"/>
</dbReference>
<dbReference type="GO" id="GO:0032259">
    <property type="term" value="P:methylation"/>
    <property type="evidence" value="ECO:0007669"/>
    <property type="project" value="UniProtKB-KW"/>
</dbReference>
<dbReference type="PROSITE" id="PS00092">
    <property type="entry name" value="N6_MTASE"/>
    <property type="match status" value="1"/>
</dbReference>
<sequence length="241" mass="26849">MANHYFSFKQFTVYQDACAMKVCTDACVQGAYTAAYLSTRPPVHRILDIGTGTGLLSLMLAQEVPAATITGIELDTAAATQASTNFAASPWSDRLQVIATDAKDLAATTLYDFIITNPPFYESDLKSVNQLRNQAMHATTLDYIELLQVIDRHLSATGQFSVLLPYRPFADFVQLAAKAGFVLQDVLHVKQSEQHDYFRSVGIFGRHTAPLGEQFLSIRQADKKTYTTEFARLLQPYYLFL</sequence>
<dbReference type="RefSeq" id="WP_220253172.1">
    <property type="nucleotide sequence ID" value="NZ_JAICCF010000005.1"/>
</dbReference>
<evidence type="ECO:0000256" key="2">
    <source>
        <dbReference type="ARBA" id="ARBA00022603"/>
    </source>
</evidence>
<comment type="similarity">
    <text evidence="6">Belongs to the methyltransferase superfamily. tRNA (adenine-N(6)-)-methyltransferase family.</text>
</comment>
<evidence type="ECO:0000256" key="1">
    <source>
        <dbReference type="ARBA" id="ARBA00022490"/>
    </source>
</evidence>
<comment type="function">
    <text evidence="6">Specifically methylates the adenine in position 37 of tRNA(1)(Val) (anticodon cmo5UAC).</text>
</comment>
<dbReference type="PROSITE" id="PS01131">
    <property type="entry name" value="RRNA_A_DIMETH"/>
    <property type="match status" value="1"/>
</dbReference>
<comment type="subcellular location">
    <subcellularLocation>
        <location evidence="6">Cytoplasm</location>
    </subcellularLocation>
</comment>
<keyword evidence="4 6" id="KW-0949">S-adenosyl-L-methionine</keyword>
<name>A0ABS7GMH7_9BACT</name>
<dbReference type="InterPro" id="IPR007848">
    <property type="entry name" value="Small_mtfrase_dom"/>
</dbReference>
<evidence type="ECO:0000256" key="4">
    <source>
        <dbReference type="ARBA" id="ARBA00022691"/>
    </source>
</evidence>
<keyword evidence="1 6" id="KW-0963">Cytoplasm</keyword>
<feature type="domain" description="Methyltransferase small" evidence="7">
    <location>
        <begin position="43"/>
        <end position="135"/>
    </location>
</feature>
<protein>
    <recommendedName>
        <fullName evidence="6">tRNA1(Val) (adenine(37)-N6)-methyltransferase</fullName>
        <ecNumber evidence="6">2.1.1.223</ecNumber>
    </recommendedName>
    <alternativeName>
        <fullName evidence="6">tRNA m6A37 methyltransferase</fullName>
    </alternativeName>
</protein>
<evidence type="ECO:0000256" key="3">
    <source>
        <dbReference type="ARBA" id="ARBA00022679"/>
    </source>
</evidence>